<dbReference type="InterPro" id="IPR036388">
    <property type="entry name" value="WH-like_DNA-bd_sf"/>
</dbReference>
<dbReference type="PANTHER" id="PTHR33221">
    <property type="entry name" value="WINGED HELIX-TURN-HELIX TRANSCRIPTIONAL REGULATOR, RRF2 FAMILY"/>
    <property type="match status" value="1"/>
</dbReference>
<dbReference type="Gene3D" id="1.10.10.10">
    <property type="entry name" value="Winged helix-like DNA-binding domain superfamily/Winged helix DNA-binding domain"/>
    <property type="match status" value="1"/>
</dbReference>
<evidence type="ECO:0000313" key="1">
    <source>
        <dbReference type="EMBL" id="MBM6922400.1"/>
    </source>
</evidence>
<dbReference type="SUPFAM" id="SSF46785">
    <property type="entry name" value="Winged helix' DNA-binding domain"/>
    <property type="match status" value="1"/>
</dbReference>
<accession>A0ABS2GLP1</accession>
<keyword evidence="2" id="KW-1185">Reference proteome</keyword>
<proteinExistence type="predicted"/>
<dbReference type="Pfam" id="PF02082">
    <property type="entry name" value="Rrf2"/>
    <property type="match status" value="1"/>
</dbReference>
<dbReference type="PANTHER" id="PTHR33221:SF15">
    <property type="entry name" value="HTH-TYPE TRANSCRIPTIONAL REGULATOR YWGB-RELATED"/>
    <property type="match status" value="1"/>
</dbReference>
<dbReference type="Proteomes" id="UP000724149">
    <property type="component" value="Unassembled WGS sequence"/>
</dbReference>
<name>A0ABS2GLP1_9FIRM</name>
<dbReference type="InterPro" id="IPR036390">
    <property type="entry name" value="WH_DNA-bd_sf"/>
</dbReference>
<comment type="caution">
    <text evidence="1">The sequence shown here is derived from an EMBL/GenBank/DDBJ whole genome shotgun (WGS) entry which is preliminary data.</text>
</comment>
<dbReference type="InterPro" id="IPR000944">
    <property type="entry name" value="Tscrpt_reg_Rrf2"/>
</dbReference>
<sequence length="149" mass="16151">MRISTKCSIALHCLICIAVFDGRRMTSTGLAASTGSNPVVIRNLFGALQKAGILSVARGTGGAVLLRSPEEITVWDVYAALESDEKHELLGMHPNPSPQCPVGSRIRSVLQEPYDEIFTAMQKKMQEITLQDLLDRWKGQAGGSFPPAL</sequence>
<dbReference type="PROSITE" id="PS51197">
    <property type="entry name" value="HTH_RRF2_2"/>
    <property type="match status" value="1"/>
</dbReference>
<gene>
    <name evidence="1" type="ORF">H9X81_01650</name>
</gene>
<dbReference type="RefSeq" id="WP_204719341.1">
    <property type="nucleotide sequence ID" value="NZ_JACSNR010000001.1"/>
</dbReference>
<organism evidence="1 2">
    <name type="scientific">Hydrogenoanaerobacterium saccharovorans</name>
    <dbReference type="NCBI Taxonomy" id="474960"/>
    <lineage>
        <taxon>Bacteria</taxon>
        <taxon>Bacillati</taxon>
        <taxon>Bacillota</taxon>
        <taxon>Clostridia</taxon>
        <taxon>Eubacteriales</taxon>
        <taxon>Oscillospiraceae</taxon>
        <taxon>Hydrogenoanaerobacterium</taxon>
    </lineage>
</organism>
<evidence type="ECO:0000313" key="2">
    <source>
        <dbReference type="Proteomes" id="UP000724149"/>
    </source>
</evidence>
<protein>
    <submittedName>
        <fullName evidence="1">Rrf2 family transcriptional regulator</fullName>
    </submittedName>
</protein>
<reference evidence="1 2" key="1">
    <citation type="journal article" date="2021" name="Sci. Rep.">
        <title>The distribution of antibiotic resistance genes in chicken gut microbiota commensals.</title>
        <authorList>
            <person name="Juricova H."/>
            <person name="Matiasovicova J."/>
            <person name="Kubasova T."/>
            <person name="Cejkova D."/>
            <person name="Rychlik I."/>
        </authorList>
    </citation>
    <scope>NUCLEOTIDE SEQUENCE [LARGE SCALE GENOMIC DNA]</scope>
    <source>
        <strain evidence="1 2">An564</strain>
    </source>
</reference>
<dbReference type="EMBL" id="JACSNR010000001">
    <property type="protein sequence ID" value="MBM6922400.1"/>
    <property type="molecule type" value="Genomic_DNA"/>
</dbReference>